<feature type="compositionally biased region" description="Low complexity" evidence="1">
    <location>
        <begin position="111"/>
        <end position="126"/>
    </location>
</feature>
<feature type="region of interest" description="Disordered" evidence="1">
    <location>
        <begin position="1"/>
        <end position="153"/>
    </location>
</feature>
<keyword evidence="3" id="KW-1185">Reference proteome</keyword>
<evidence type="ECO:0000256" key="1">
    <source>
        <dbReference type="SAM" id="MobiDB-lite"/>
    </source>
</evidence>
<sequence>MASLSILPRTSTDWTNVRYPTALSKKGRRRNNKGKEKEVKEENDGLGGGGGDHGRGWGEGCWANANPSNPKTPHPSSSPPTTPSSTPPTHPTPHKRPLKPPTPLHIHKPHTLLTPPCSTSPTSLLPPHHKPFTTPRNLRRRRLSVPTSASLSL</sequence>
<evidence type="ECO:0000313" key="3">
    <source>
        <dbReference type="Proteomes" id="UP000297245"/>
    </source>
</evidence>
<gene>
    <name evidence="2" type="ORF">K435DRAFT_874831</name>
</gene>
<dbReference type="EMBL" id="ML179949">
    <property type="protein sequence ID" value="THU80019.1"/>
    <property type="molecule type" value="Genomic_DNA"/>
</dbReference>
<reference evidence="2 3" key="1">
    <citation type="journal article" date="2019" name="Nat. Ecol. Evol.">
        <title>Megaphylogeny resolves global patterns of mushroom evolution.</title>
        <authorList>
            <person name="Varga T."/>
            <person name="Krizsan K."/>
            <person name="Foldi C."/>
            <person name="Dima B."/>
            <person name="Sanchez-Garcia M."/>
            <person name="Sanchez-Ramirez S."/>
            <person name="Szollosi G.J."/>
            <person name="Szarkandi J.G."/>
            <person name="Papp V."/>
            <person name="Albert L."/>
            <person name="Andreopoulos W."/>
            <person name="Angelini C."/>
            <person name="Antonin V."/>
            <person name="Barry K.W."/>
            <person name="Bougher N.L."/>
            <person name="Buchanan P."/>
            <person name="Buyck B."/>
            <person name="Bense V."/>
            <person name="Catcheside P."/>
            <person name="Chovatia M."/>
            <person name="Cooper J."/>
            <person name="Damon W."/>
            <person name="Desjardin D."/>
            <person name="Finy P."/>
            <person name="Geml J."/>
            <person name="Haridas S."/>
            <person name="Hughes K."/>
            <person name="Justo A."/>
            <person name="Karasinski D."/>
            <person name="Kautmanova I."/>
            <person name="Kiss B."/>
            <person name="Kocsube S."/>
            <person name="Kotiranta H."/>
            <person name="LaButti K.M."/>
            <person name="Lechner B.E."/>
            <person name="Liimatainen K."/>
            <person name="Lipzen A."/>
            <person name="Lukacs Z."/>
            <person name="Mihaltcheva S."/>
            <person name="Morgado L.N."/>
            <person name="Niskanen T."/>
            <person name="Noordeloos M.E."/>
            <person name="Ohm R.A."/>
            <person name="Ortiz-Santana B."/>
            <person name="Ovrebo C."/>
            <person name="Racz N."/>
            <person name="Riley R."/>
            <person name="Savchenko A."/>
            <person name="Shiryaev A."/>
            <person name="Soop K."/>
            <person name="Spirin V."/>
            <person name="Szebenyi C."/>
            <person name="Tomsovsky M."/>
            <person name="Tulloss R.E."/>
            <person name="Uehling J."/>
            <person name="Grigoriev I.V."/>
            <person name="Vagvolgyi C."/>
            <person name="Papp T."/>
            <person name="Martin F.M."/>
            <person name="Miettinen O."/>
            <person name="Hibbett D.S."/>
            <person name="Nagy L.G."/>
        </authorList>
    </citation>
    <scope>NUCLEOTIDE SEQUENCE [LARGE SCALE GENOMIC DNA]</scope>
    <source>
        <strain evidence="2 3">CBS 962.96</strain>
    </source>
</reference>
<feature type="compositionally biased region" description="Pro residues" evidence="1">
    <location>
        <begin position="70"/>
        <end position="91"/>
    </location>
</feature>
<dbReference type="Proteomes" id="UP000297245">
    <property type="component" value="Unassembled WGS sequence"/>
</dbReference>
<protein>
    <submittedName>
        <fullName evidence="2">Uncharacterized protein</fullName>
    </submittedName>
</protein>
<feature type="compositionally biased region" description="Basic residues" evidence="1">
    <location>
        <begin position="127"/>
        <end position="143"/>
    </location>
</feature>
<evidence type="ECO:0000313" key="2">
    <source>
        <dbReference type="EMBL" id="THU80019.1"/>
    </source>
</evidence>
<proteinExistence type="predicted"/>
<accession>A0A4S8KVU0</accession>
<name>A0A4S8KVU0_DENBC</name>
<dbReference type="AlphaFoldDB" id="A0A4S8KVU0"/>
<organism evidence="2 3">
    <name type="scientific">Dendrothele bispora (strain CBS 962.96)</name>
    <dbReference type="NCBI Taxonomy" id="1314807"/>
    <lineage>
        <taxon>Eukaryota</taxon>
        <taxon>Fungi</taxon>
        <taxon>Dikarya</taxon>
        <taxon>Basidiomycota</taxon>
        <taxon>Agaricomycotina</taxon>
        <taxon>Agaricomycetes</taxon>
        <taxon>Agaricomycetidae</taxon>
        <taxon>Agaricales</taxon>
        <taxon>Agaricales incertae sedis</taxon>
        <taxon>Dendrothele</taxon>
    </lineage>
</organism>
<feature type="compositionally biased region" description="Basic and acidic residues" evidence="1">
    <location>
        <begin position="33"/>
        <end position="43"/>
    </location>
</feature>